<evidence type="ECO:0000256" key="14">
    <source>
        <dbReference type="PIRNR" id="PIRNR006337"/>
    </source>
</evidence>
<evidence type="ECO:0000256" key="17">
    <source>
        <dbReference type="SAM" id="MobiDB-lite"/>
    </source>
</evidence>
<evidence type="ECO:0000256" key="11">
    <source>
        <dbReference type="ARBA" id="ARBA00033284"/>
    </source>
</evidence>
<evidence type="ECO:0000256" key="7">
    <source>
        <dbReference type="ARBA" id="ARBA00022801"/>
    </source>
</evidence>
<dbReference type="PIRSF" id="PIRSF006337">
    <property type="entry name" value="Trehalose_TreZ"/>
    <property type="match status" value="1"/>
</dbReference>
<name>A0A4U1IEU5_9BURK</name>
<dbReference type="InterPro" id="IPR017853">
    <property type="entry name" value="GH"/>
</dbReference>
<dbReference type="EMBL" id="SWJE01000001">
    <property type="protein sequence ID" value="TKC92167.1"/>
    <property type="molecule type" value="Genomic_DNA"/>
</dbReference>
<gene>
    <name evidence="19" type="primary">treZ</name>
    <name evidence="19" type="ORF">FAZ69_00190</name>
</gene>
<evidence type="ECO:0000259" key="18">
    <source>
        <dbReference type="SMART" id="SM00642"/>
    </source>
</evidence>
<dbReference type="OrthoDB" id="9800174at2"/>
<dbReference type="UniPathway" id="UPA00299"/>
<evidence type="ECO:0000256" key="6">
    <source>
        <dbReference type="ARBA" id="ARBA00022490"/>
    </source>
</evidence>
<dbReference type="Pfam" id="PF00128">
    <property type="entry name" value="Alpha-amylase"/>
    <property type="match status" value="1"/>
</dbReference>
<dbReference type="AlphaFoldDB" id="A0A4U1IEU5"/>
<dbReference type="InterPro" id="IPR013783">
    <property type="entry name" value="Ig-like_fold"/>
</dbReference>
<evidence type="ECO:0000256" key="5">
    <source>
        <dbReference type="ARBA" id="ARBA00015938"/>
    </source>
</evidence>
<feature type="site" description="Transition state stabilizer" evidence="16">
    <location>
        <position position="402"/>
    </location>
</feature>
<sequence length="645" mass="71752">MSESPYDPHARHYVQCLPFGAQLLGAQGAAPRTRFRLWAPSRRIVQVEIEGPDAAPEAAALIDMAPAGNGWFEAEAECGAGTRYRYRLDANLAVPDPASRFQPGDVHGPSEVIDARAYQWQNTEWRGRPWEEMVLYELHVGALGGYAGVQKRLPRIAGLGVTAIELMPLADFSGTRNWGYDGVLPYAPDSSYGRPDELKALIDCAHGLGLAVFLDVVYNHFGPDGNYLHEYAREFFRDDIATPWGPSIDFSRPEVRDFFCDNALYWINEYRFDGLRLDAVHAIGDTDWLRELADHVHGSVKHGRHVHLVLENEHNEANLLETHFDAQWNDDAHNALHVLLTGEQEGYYRAFTDKPIDKLARVLAEGFAYQGDASPVHDGAPRGERSAHLPPTVFVMFLQNHDQIGNRAFGERLRSLCAPQALLAATGLLLLSPQIPLLFMEEEYGSTQPFLFFTDYTGELADAVREGRRREFAKFAAFNDASARTRIPDPNDPQTFALSSPAYDEASDETGATRGTGDRDAWRHFYQSALAVRAKLITPRLAQTRALGVTVLASSSGRHANALVARWRLADGETLAIALNLTPDALPFPEHPDGMVIFETPPRARDRVNSYELPPYSLVAWMTGDVNSYALAHDARIADEREPQA</sequence>
<feature type="region of interest" description="Disordered" evidence="17">
    <location>
        <begin position="499"/>
        <end position="518"/>
    </location>
</feature>
<comment type="catalytic activity">
    <reaction evidence="12 14">
        <text>hydrolysis of (1-&gt;4)-alpha-D-glucosidic linkage in 4-alpha-D-[(1-&gt;4)-alpha-D-glucanosyl]n trehalose to yield trehalose and (1-&gt;4)-alpha-D-glucan.</text>
        <dbReference type="EC" id="3.2.1.141"/>
    </reaction>
</comment>
<dbReference type="CDD" id="cd02853">
    <property type="entry name" value="E_set_MTHase_like_N"/>
    <property type="match status" value="1"/>
</dbReference>
<comment type="caution">
    <text evidence="19">The sequence shown here is derived from an EMBL/GenBank/DDBJ whole genome shotgun (WGS) entry which is preliminary data.</text>
</comment>
<comment type="pathway">
    <text evidence="2 14">Glycan biosynthesis; trehalose biosynthesis.</text>
</comment>
<dbReference type="InterPro" id="IPR006047">
    <property type="entry name" value="GH13_cat_dom"/>
</dbReference>
<dbReference type="InterPro" id="IPR012768">
    <property type="entry name" value="Trehalose_TreZ"/>
</dbReference>
<evidence type="ECO:0000256" key="8">
    <source>
        <dbReference type="ARBA" id="ARBA00023277"/>
    </source>
</evidence>
<evidence type="ECO:0000256" key="2">
    <source>
        <dbReference type="ARBA" id="ARBA00005199"/>
    </source>
</evidence>
<dbReference type="SMART" id="SM00642">
    <property type="entry name" value="Aamy"/>
    <property type="match status" value="1"/>
</dbReference>
<dbReference type="Gene3D" id="3.20.20.80">
    <property type="entry name" value="Glycosidases"/>
    <property type="match status" value="1"/>
</dbReference>
<accession>A0A4U1IEU5</accession>
<dbReference type="NCBIfam" id="TIGR02402">
    <property type="entry name" value="trehalose_TreZ"/>
    <property type="match status" value="1"/>
</dbReference>
<evidence type="ECO:0000256" key="12">
    <source>
        <dbReference type="ARBA" id="ARBA00034013"/>
    </source>
</evidence>
<proteinExistence type="inferred from homology"/>
<dbReference type="Gene3D" id="1.10.10.760">
    <property type="entry name" value="E-set domains of sugar-utilizing enzymes"/>
    <property type="match status" value="1"/>
</dbReference>
<evidence type="ECO:0000313" key="19">
    <source>
        <dbReference type="EMBL" id="TKC92167.1"/>
    </source>
</evidence>
<evidence type="ECO:0000256" key="10">
    <source>
        <dbReference type="ARBA" id="ARBA00032057"/>
    </source>
</evidence>
<dbReference type="InterPro" id="IPR022567">
    <property type="entry name" value="DUF3459"/>
</dbReference>
<evidence type="ECO:0000313" key="20">
    <source>
        <dbReference type="Proteomes" id="UP000305539"/>
    </source>
</evidence>
<feature type="domain" description="Glycosyl hydrolase family 13 catalytic" evidence="18">
    <location>
        <begin position="112"/>
        <end position="484"/>
    </location>
</feature>
<protein>
    <recommendedName>
        <fullName evidence="5 13">Malto-oligosyltrehalose trehalohydrolase</fullName>
        <shortName evidence="14">MTHase</shortName>
        <ecNumber evidence="4 13">3.2.1.141</ecNumber>
    </recommendedName>
    <alternativeName>
        <fullName evidence="11 14">4-alpha-D-((1-&gt;4)-alpha-D-glucano)trehalose trehalohydrolase</fullName>
    </alternativeName>
    <alternativeName>
        <fullName evidence="10 14">Maltooligosyl trehalose trehalohydrolase</fullName>
    </alternativeName>
</protein>
<dbReference type="PANTHER" id="PTHR43651">
    <property type="entry name" value="1,4-ALPHA-GLUCAN-BRANCHING ENZYME"/>
    <property type="match status" value="1"/>
</dbReference>
<dbReference type="GO" id="GO:0005992">
    <property type="term" value="P:trehalose biosynthetic process"/>
    <property type="evidence" value="ECO:0007669"/>
    <property type="project" value="UniProtKB-UniRule"/>
</dbReference>
<dbReference type="SUPFAM" id="SSF81296">
    <property type="entry name" value="E set domains"/>
    <property type="match status" value="1"/>
</dbReference>
<evidence type="ECO:0000256" key="3">
    <source>
        <dbReference type="ARBA" id="ARBA00008061"/>
    </source>
</evidence>
<evidence type="ECO:0000256" key="13">
    <source>
        <dbReference type="NCBIfam" id="TIGR02402"/>
    </source>
</evidence>
<dbReference type="GO" id="GO:0033942">
    <property type="term" value="F:4-alpha-D-(1-&gt;4)-alpha-D-glucanotrehalose trehalohydrolase activity"/>
    <property type="evidence" value="ECO:0007669"/>
    <property type="project" value="UniProtKB-EC"/>
</dbReference>
<dbReference type="Pfam" id="PF11941">
    <property type="entry name" value="DUF3459"/>
    <property type="match status" value="1"/>
</dbReference>
<dbReference type="SUPFAM" id="SSF51445">
    <property type="entry name" value="(Trans)glycosidases"/>
    <property type="match status" value="1"/>
</dbReference>
<evidence type="ECO:0000256" key="1">
    <source>
        <dbReference type="ARBA" id="ARBA00004496"/>
    </source>
</evidence>
<dbReference type="CDD" id="cd11325">
    <property type="entry name" value="AmyAc_GTHase"/>
    <property type="match status" value="1"/>
</dbReference>
<dbReference type="Proteomes" id="UP000305539">
    <property type="component" value="Unassembled WGS sequence"/>
</dbReference>
<evidence type="ECO:0000256" key="4">
    <source>
        <dbReference type="ARBA" id="ARBA00012268"/>
    </source>
</evidence>
<dbReference type="PANTHER" id="PTHR43651:SF11">
    <property type="entry name" value="MALTO-OLIGOSYLTREHALOSE TREHALOHYDROLASE"/>
    <property type="match status" value="1"/>
</dbReference>
<comment type="subcellular location">
    <subcellularLocation>
        <location evidence="1 15">Cytoplasm</location>
    </subcellularLocation>
</comment>
<comment type="similarity">
    <text evidence="3 14">Belongs to the glycosyl hydrolase 13 family.</text>
</comment>
<dbReference type="RefSeq" id="WP_136891948.1">
    <property type="nucleotide sequence ID" value="NZ_SWJE01000001.1"/>
</dbReference>
<dbReference type="InterPro" id="IPR044901">
    <property type="entry name" value="Trehalose_TreZ_E-set_sf"/>
</dbReference>
<reference evidence="19 20" key="1">
    <citation type="submission" date="2019-04" db="EMBL/GenBank/DDBJ databases">
        <title>Trinickia sp. 7GSK02, isolated from subtropical forest soil.</title>
        <authorList>
            <person name="Gao Z.-H."/>
            <person name="Qiu L.-H."/>
        </authorList>
    </citation>
    <scope>NUCLEOTIDE SEQUENCE [LARGE SCALE GENOMIC DNA]</scope>
    <source>
        <strain evidence="19 20">7GSK02</strain>
    </source>
</reference>
<keyword evidence="6" id="KW-0963">Cytoplasm</keyword>
<keyword evidence="8" id="KW-0119">Carbohydrate metabolism</keyword>
<dbReference type="GO" id="GO:0005737">
    <property type="term" value="C:cytoplasm"/>
    <property type="evidence" value="ECO:0007669"/>
    <property type="project" value="UniProtKB-SubCell"/>
</dbReference>
<dbReference type="EC" id="3.2.1.141" evidence="4 13"/>
<feature type="active site" description="Nucleophile" evidence="15">
    <location>
        <position position="278"/>
    </location>
</feature>
<keyword evidence="9 14" id="KW-0326">Glycosidase</keyword>
<evidence type="ECO:0000256" key="16">
    <source>
        <dbReference type="PIRSR" id="PIRSR006337-3"/>
    </source>
</evidence>
<feature type="active site" description="Proton donor" evidence="15">
    <location>
        <position position="311"/>
    </location>
</feature>
<keyword evidence="20" id="KW-1185">Reference proteome</keyword>
<dbReference type="InterPro" id="IPR014756">
    <property type="entry name" value="Ig_E-set"/>
</dbReference>
<keyword evidence="7 14" id="KW-0378">Hydrolase</keyword>
<evidence type="ECO:0000256" key="15">
    <source>
        <dbReference type="PIRSR" id="PIRSR006337-1"/>
    </source>
</evidence>
<evidence type="ECO:0000256" key="9">
    <source>
        <dbReference type="ARBA" id="ARBA00023295"/>
    </source>
</evidence>
<organism evidence="19 20">
    <name type="scientific">Trinickia terrae</name>
    <dbReference type="NCBI Taxonomy" id="2571161"/>
    <lineage>
        <taxon>Bacteria</taxon>
        <taxon>Pseudomonadati</taxon>
        <taxon>Pseudomonadota</taxon>
        <taxon>Betaproteobacteria</taxon>
        <taxon>Burkholderiales</taxon>
        <taxon>Burkholderiaceae</taxon>
        <taxon>Trinickia</taxon>
    </lineage>
</organism>
<dbReference type="Gene3D" id="2.60.40.10">
    <property type="entry name" value="Immunoglobulins"/>
    <property type="match status" value="1"/>
</dbReference>